<evidence type="ECO:0000256" key="6">
    <source>
        <dbReference type="ARBA" id="ARBA00022840"/>
    </source>
</evidence>
<name>A0A896SVB2_9FLOR</name>
<dbReference type="SUPFAM" id="SSF55681">
    <property type="entry name" value="Class II aaRS and biotin synthetases"/>
    <property type="match status" value="1"/>
</dbReference>
<dbReference type="InterPro" id="IPR009061">
    <property type="entry name" value="DNA-bd_dom_put_sf"/>
</dbReference>
<dbReference type="GO" id="GO:0009328">
    <property type="term" value="C:phenylalanine-tRNA ligase complex"/>
    <property type="evidence" value="ECO:0007669"/>
    <property type="project" value="TreeGrafter"/>
</dbReference>
<evidence type="ECO:0000256" key="3">
    <source>
        <dbReference type="ARBA" id="ARBA00022598"/>
    </source>
</evidence>
<keyword evidence="9" id="KW-0030">Aminoacyl-tRNA synthetase</keyword>
<dbReference type="Gene3D" id="3.30.70.380">
    <property type="entry name" value="Ferrodoxin-fold anticodon-binding domain"/>
    <property type="match status" value="1"/>
</dbReference>
<dbReference type="RefSeq" id="YP_010171054.1">
    <property type="nucleotide sequence ID" value="NC_057618.1"/>
</dbReference>
<keyword evidence="7" id="KW-0460">Magnesium</keyword>
<gene>
    <name evidence="12" type="primary">syfB</name>
</gene>
<keyword evidence="12" id="KW-0934">Plastid</keyword>
<keyword evidence="3 12" id="KW-0436">Ligase</keyword>
<keyword evidence="8" id="KW-0648">Protein biosynthesis</keyword>
<dbReference type="PANTHER" id="PTHR10947">
    <property type="entry name" value="PHENYLALANYL-TRNA SYNTHETASE BETA CHAIN AND LEUCINE-RICH REPEAT-CONTAINING PROTEIN 47"/>
    <property type="match status" value="1"/>
</dbReference>
<dbReference type="PROSITE" id="PS51447">
    <property type="entry name" value="FDX_ACB"/>
    <property type="match status" value="1"/>
</dbReference>
<feature type="domain" description="FDX-ACB" evidence="10">
    <location>
        <begin position="564"/>
        <end position="653"/>
    </location>
</feature>
<keyword evidence="4" id="KW-0479">Metal-binding</keyword>
<dbReference type="SMART" id="SM00874">
    <property type="entry name" value="B5"/>
    <property type="match status" value="1"/>
</dbReference>
<feature type="domain" description="B5" evidence="11">
    <location>
        <begin position="242"/>
        <end position="327"/>
    </location>
</feature>
<dbReference type="Pfam" id="PF03147">
    <property type="entry name" value="FDX-ACB"/>
    <property type="match status" value="1"/>
</dbReference>
<dbReference type="GeneID" id="67279575"/>
<evidence type="ECO:0000313" key="12">
    <source>
        <dbReference type="EMBL" id="QSD57195.1"/>
    </source>
</evidence>
<organism evidence="12">
    <name type="scientific">Chondria tumulosa</name>
    <dbReference type="NCBI Taxonomy" id="2740715"/>
    <lineage>
        <taxon>Eukaryota</taxon>
        <taxon>Rhodophyta</taxon>
        <taxon>Florideophyceae</taxon>
        <taxon>Rhodymeniophycidae</taxon>
        <taxon>Ceramiales</taxon>
        <taxon>Rhodomelaceae</taxon>
        <taxon>Chondrieae</taxon>
        <taxon>Chondria</taxon>
    </lineage>
</organism>
<keyword evidence="6" id="KW-0067">ATP-binding</keyword>
<dbReference type="GO" id="GO:0004826">
    <property type="term" value="F:phenylalanine-tRNA ligase activity"/>
    <property type="evidence" value="ECO:0007669"/>
    <property type="project" value="UniProtKB-EC"/>
</dbReference>
<comment type="cofactor">
    <cofactor evidence="1">
        <name>Mg(2+)</name>
        <dbReference type="ChEBI" id="CHEBI:18420"/>
    </cofactor>
</comment>
<accession>A0A896SVB2</accession>
<reference evidence="12" key="1">
    <citation type="submission" date="2020-11" db="EMBL/GenBank/DDBJ databases">
        <authorList>
            <person name="Paiano M.O."/>
        </authorList>
    </citation>
    <scope>NUCLEOTIDE SEQUENCE</scope>
</reference>
<dbReference type="GO" id="GO:0005524">
    <property type="term" value="F:ATP binding"/>
    <property type="evidence" value="ECO:0007669"/>
    <property type="project" value="UniProtKB-KW"/>
</dbReference>
<dbReference type="PANTHER" id="PTHR10947:SF0">
    <property type="entry name" value="PHENYLALANINE--TRNA LIGASE BETA SUBUNIT"/>
    <property type="match status" value="1"/>
</dbReference>
<evidence type="ECO:0000256" key="5">
    <source>
        <dbReference type="ARBA" id="ARBA00022741"/>
    </source>
</evidence>
<dbReference type="InterPro" id="IPR045060">
    <property type="entry name" value="Phe-tRNA-ligase_IIc_bsu"/>
</dbReference>
<keyword evidence="12" id="KW-0150">Chloroplast</keyword>
<protein>
    <recommendedName>
        <fullName evidence="2">phenylalanine--tRNA ligase</fullName>
        <ecNumber evidence="2">6.1.1.20</ecNumber>
    </recommendedName>
</protein>
<evidence type="ECO:0000256" key="1">
    <source>
        <dbReference type="ARBA" id="ARBA00001946"/>
    </source>
</evidence>
<geneLocation type="chloroplast" evidence="12"/>
<evidence type="ECO:0000256" key="2">
    <source>
        <dbReference type="ARBA" id="ARBA00012814"/>
    </source>
</evidence>
<dbReference type="InterPro" id="IPR036690">
    <property type="entry name" value="Fdx_antiC-bd_sf"/>
</dbReference>
<dbReference type="SUPFAM" id="SSF46955">
    <property type="entry name" value="Putative DNA-binding domain"/>
    <property type="match status" value="2"/>
</dbReference>
<dbReference type="InterPro" id="IPR005147">
    <property type="entry name" value="tRNA_synthase_B5-dom"/>
</dbReference>
<dbReference type="EC" id="6.1.1.20" evidence="2"/>
<evidence type="ECO:0000256" key="8">
    <source>
        <dbReference type="ARBA" id="ARBA00022917"/>
    </source>
</evidence>
<evidence type="ECO:0000256" key="7">
    <source>
        <dbReference type="ARBA" id="ARBA00022842"/>
    </source>
</evidence>
<dbReference type="Pfam" id="PF03484">
    <property type="entry name" value="B5"/>
    <property type="match status" value="1"/>
</dbReference>
<dbReference type="GO" id="GO:0006432">
    <property type="term" value="P:phenylalanyl-tRNA aminoacylation"/>
    <property type="evidence" value="ECO:0007669"/>
    <property type="project" value="InterPro"/>
</dbReference>
<dbReference type="GO" id="GO:0003723">
    <property type="term" value="F:RNA binding"/>
    <property type="evidence" value="ECO:0007669"/>
    <property type="project" value="InterPro"/>
</dbReference>
<dbReference type="AlphaFoldDB" id="A0A896SVB2"/>
<dbReference type="InterPro" id="IPR005121">
    <property type="entry name" value="Fdx_antiC-bd"/>
</dbReference>
<proteinExistence type="predicted"/>
<dbReference type="EMBL" id="MW309501">
    <property type="protein sequence ID" value="QSD57195.1"/>
    <property type="molecule type" value="Genomic_DNA"/>
</dbReference>
<dbReference type="PROSITE" id="PS51483">
    <property type="entry name" value="B5"/>
    <property type="match status" value="1"/>
</dbReference>
<dbReference type="SUPFAM" id="SSF54991">
    <property type="entry name" value="Anticodon-binding domain of PheRS"/>
    <property type="match status" value="1"/>
</dbReference>
<keyword evidence="5" id="KW-0547">Nucleotide-binding</keyword>
<dbReference type="Gene3D" id="3.30.56.10">
    <property type="match status" value="2"/>
</dbReference>
<dbReference type="InterPro" id="IPR045864">
    <property type="entry name" value="aa-tRNA-synth_II/BPL/LPL"/>
</dbReference>
<dbReference type="GO" id="GO:0000287">
    <property type="term" value="F:magnesium ion binding"/>
    <property type="evidence" value="ECO:0007669"/>
    <property type="project" value="InterPro"/>
</dbReference>
<evidence type="ECO:0000256" key="4">
    <source>
        <dbReference type="ARBA" id="ARBA00022723"/>
    </source>
</evidence>
<sequence length="653" mass="77182">MKFSWKLINNFIKLQDIDLSRLEKQLILSGIEIENIENRTKVEEIIFDISITTNRKEIHSTINLAKEISIIFNKPLKVSNIIFFTRSIKQTINKSYSNNNKLINISINRIKNIQISNIIIPKWIKEYSDINNINEKDPISYIQNYIKVKWGQKFYILNKNELVNKLSHINENQTKNIVMNENDNNKFLFFTTQNINHNEKTKIEINYSDYYFNAYIDTLKVISTFTKCIIGNCHHIYDDKNYYSKQIIVNKNIINTTLGQTKKKKFAYLSSQKIVHILNQLQLFPKYNKILETFSVKVPIVREHDLNREIDIIEEIGRIKGFNNFINKIPKNNKKGKIYKISLQIKNIRKILRQLGMNEVINCCLIKNYLSGENIKLSNPITREQTELRNSIIQNLINTYISNKKELNTQEIIEIFEIGKIFSEKSYKRYSEELCVGGLIDNNKFIQNNWSSKGNDGNFFHFKAFIEFFLEQLHAKIEFKKLSKKIHNNETKNIKNFFHKAKHIGIYNPNKQELIGILGEINPIYTKKIKTSKNKIYIFEINIRKLNESIYFNNHLNYITKTYSYYPSVTRDITIKVNKQTNIKIIRKIFLRVDNALIKSVEIFNEYIDKESSTRSISLRVTYKSNTRTLNNKDIQNIDIQVNNLLSKFMSKT</sequence>
<evidence type="ECO:0000259" key="11">
    <source>
        <dbReference type="PROSITE" id="PS51483"/>
    </source>
</evidence>
<dbReference type="Gene3D" id="3.30.930.10">
    <property type="entry name" value="Bira Bifunctional Protein, Domain 2"/>
    <property type="match status" value="1"/>
</dbReference>
<evidence type="ECO:0000259" key="10">
    <source>
        <dbReference type="PROSITE" id="PS51447"/>
    </source>
</evidence>
<dbReference type="Pfam" id="PF17759">
    <property type="entry name" value="tRNA_synthFbeta"/>
    <property type="match status" value="1"/>
</dbReference>
<dbReference type="InterPro" id="IPR041616">
    <property type="entry name" value="PheRS_beta_core"/>
</dbReference>
<dbReference type="SMART" id="SM00896">
    <property type="entry name" value="FDX-ACB"/>
    <property type="match status" value="1"/>
</dbReference>
<evidence type="ECO:0000256" key="9">
    <source>
        <dbReference type="ARBA" id="ARBA00023146"/>
    </source>
</evidence>